<evidence type="ECO:0000259" key="3">
    <source>
        <dbReference type="Pfam" id="PF14021"/>
    </source>
</evidence>
<keyword evidence="2" id="KW-0472">Membrane</keyword>
<dbReference type="PANTHER" id="PTHR42059:SF1">
    <property type="entry name" value="TNT DOMAIN-CONTAINING PROTEIN"/>
    <property type="match status" value="1"/>
</dbReference>
<keyword evidence="2" id="KW-1133">Transmembrane helix</keyword>
<evidence type="ECO:0000313" key="5">
    <source>
        <dbReference type="Proteomes" id="UP000732105"/>
    </source>
</evidence>
<dbReference type="InterPro" id="IPR053024">
    <property type="entry name" value="Fungal_surface_NADase"/>
</dbReference>
<keyword evidence="5" id="KW-1185">Reference proteome</keyword>
<dbReference type="Proteomes" id="UP000732105">
    <property type="component" value="Unassembled WGS sequence"/>
</dbReference>
<dbReference type="InterPro" id="IPR025331">
    <property type="entry name" value="TNT"/>
</dbReference>
<reference evidence="4 5" key="1">
    <citation type="submission" date="2018-12" db="EMBL/GenBank/DDBJ databases">
        <title>Marinifilum JC070 sp. nov., a marine bacterium isolated from Yongle Blue Hole in the South China Sea.</title>
        <authorList>
            <person name="Fu T."/>
        </authorList>
    </citation>
    <scope>NUCLEOTIDE SEQUENCE [LARGE SCALE GENOMIC DNA]</scope>
    <source>
        <strain evidence="4 5">JC070</strain>
    </source>
</reference>
<evidence type="ECO:0000256" key="1">
    <source>
        <dbReference type="SAM" id="MobiDB-lite"/>
    </source>
</evidence>
<sequence length="319" mass="33328">MGNNPMIYVDENGEFWHIVIGAVVGGVINLGVKAWQGEIDSFGKGLMAFGIGAVAGAVGAATGGAAFLAAGGGAAGAGGFMAGAAAGSAAAAASMPIQNGLNHLAFGDPLMTPEEYAQGIAFGALLGGSVNGGIAKLNGRSFWNGSLNSGPTTMPAQTLEPKILKPNEIKTPMRKPESLPQTRTDNLPEPATFRKVDLPGERTYWVRDNVQTKEITNFYPKNGGAVGKWQSDYLMPGTKIDRFGSDFGKYFSPKGTPMSMRALPPGNNGNYNSYMVVKPIHVQTSTIAPAFDKMGLGVQYLTPVNANTLLDKGFIVPIK</sequence>
<dbReference type="EMBL" id="RZNH01000084">
    <property type="protein sequence ID" value="NOU62362.1"/>
    <property type="molecule type" value="Genomic_DNA"/>
</dbReference>
<dbReference type="Pfam" id="PF14021">
    <property type="entry name" value="TNT"/>
    <property type="match status" value="1"/>
</dbReference>
<protein>
    <submittedName>
        <fullName evidence="4">DUF4237 domain-containing protein</fullName>
    </submittedName>
</protein>
<organism evidence="4 5">
    <name type="scientific">Marinifilum caeruleilacunae</name>
    <dbReference type="NCBI Taxonomy" id="2499076"/>
    <lineage>
        <taxon>Bacteria</taxon>
        <taxon>Pseudomonadati</taxon>
        <taxon>Bacteroidota</taxon>
        <taxon>Bacteroidia</taxon>
        <taxon>Marinilabiliales</taxon>
        <taxon>Marinifilaceae</taxon>
    </lineage>
</organism>
<feature type="domain" description="TNT" evidence="3">
    <location>
        <begin position="234"/>
        <end position="316"/>
    </location>
</feature>
<feature type="transmembrane region" description="Helical" evidence="2">
    <location>
        <begin position="15"/>
        <end position="35"/>
    </location>
</feature>
<accession>A0ABX1X1X6</accession>
<feature type="region of interest" description="Disordered" evidence="1">
    <location>
        <begin position="172"/>
        <end position="193"/>
    </location>
</feature>
<evidence type="ECO:0000256" key="2">
    <source>
        <dbReference type="SAM" id="Phobius"/>
    </source>
</evidence>
<gene>
    <name evidence="4" type="ORF">ELS83_21460</name>
</gene>
<keyword evidence="2" id="KW-0812">Transmembrane</keyword>
<name>A0ABX1X1X6_9BACT</name>
<dbReference type="PANTHER" id="PTHR42059">
    <property type="entry name" value="TNT DOMAIN-CONTAINING PROTEIN"/>
    <property type="match status" value="1"/>
</dbReference>
<proteinExistence type="predicted"/>
<comment type="caution">
    <text evidence="4">The sequence shown here is derived from an EMBL/GenBank/DDBJ whole genome shotgun (WGS) entry which is preliminary data.</text>
</comment>
<evidence type="ECO:0000313" key="4">
    <source>
        <dbReference type="EMBL" id="NOU62362.1"/>
    </source>
</evidence>
<feature type="transmembrane region" description="Helical" evidence="2">
    <location>
        <begin position="47"/>
        <end position="68"/>
    </location>
</feature>